<keyword evidence="2" id="KW-1185">Reference proteome</keyword>
<dbReference type="Proteomes" id="UP001218188">
    <property type="component" value="Unassembled WGS sequence"/>
</dbReference>
<protein>
    <submittedName>
        <fullName evidence="1">Uncharacterized protein</fullName>
    </submittedName>
</protein>
<evidence type="ECO:0000313" key="2">
    <source>
        <dbReference type="Proteomes" id="UP001218188"/>
    </source>
</evidence>
<organism evidence="1 2">
    <name type="scientific">Mycena alexandri</name>
    <dbReference type="NCBI Taxonomy" id="1745969"/>
    <lineage>
        <taxon>Eukaryota</taxon>
        <taxon>Fungi</taxon>
        <taxon>Dikarya</taxon>
        <taxon>Basidiomycota</taxon>
        <taxon>Agaricomycotina</taxon>
        <taxon>Agaricomycetes</taxon>
        <taxon>Agaricomycetidae</taxon>
        <taxon>Agaricales</taxon>
        <taxon>Marasmiineae</taxon>
        <taxon>Mycenaceae</taxon>
        <taxon>Mycena</taxon>
    </lineage>
</organism>
<gene>
    <name evidence="1" type="ORF">C8F04DRAFT_1185715</name>
</gene>
<evidence type="ECO:0000313" key="1">
    <source>
        <dbReference type="EMBL" id="KAJ7031793.1"/>
    </source>
</evidence>
<name>A0AAD6WY82_9AGAR</name>
<reference evidence="1" key="1">
    <citation type="submission" date="2023-03" db="EMBL/GenBank/DDBJ databases">
        <title>Massive genome expansion in bonnet fungi (Mycena s.s.) driven by repeated elements and novel gene families across ecological guilds.</title>
        <authorList>
            <consortium name="Lawrence Berkeley National Laboratory"/>
            <person name="Harder C.B."/>
            <person name="Miyauchi S."/>
            <person name="Viragh M."/>
            <person name="Kuo A."/>
            <person name="Thoen E."/>
            <person name="Andreopoulos B."/>
            <person name="Lu D."/>
            <person name="Skrede I."/>
            <person name="Drula E."/>
            <person name="Henrissat B."/>
            <person name="Morin E."/>
            <person name="Kohler A."/>
            <person name="Barry K."/>
            <person name="LaButti K."/>
            <person name="Morin E."/>
            <person name="Salamov A."/>
            <person name="Lipzen A."/>
            <person name="Mereny Z."/>
            <person name="Hegedus B."/>
            <person name="Baldrian P."/>
            <person name="Stursova M."/>
            <person name="Weitz H."/>
            <person name="Taylor A."/>
            <person name="Grigoriev I.V."/>
            <person name="Nagy L.G."/>
            <person name="Martin F."/>
            <person name="Kauserud H."/>
        </authorList>
    </citation>
    <scope>NUCLEOTIDE SEQUENCE</scope>
    <source>
        <strain evidence="1">CBHHK200</strain>
    </source>
</reference>
<proteinExistence type="predicted"/>
<comment type="caution">
    <text evidence="1">The sequence shown here is derived from an EMBL/GenBank/DDBJ whole genome shotgun (WGS) entry which is preliminary data.</text>
</comment>
<dbReference type="EMBL" id="JARJCM010000079">
    <property type="protein sequence ID" value="KAJ7031793.1"/>
    <property type="molecule type" value="Genomic_DNA"/>
</dbReference>
<dbReference type="AlphaFoldDB" id="A0AAD6WY82"/>
<sequence length="522" mass="58875">MDTTDPDAALVVAKVRASHWFDPEPPSTLTTVSLISKQTVLNRIAESPLLAPLLLSNDSPTASQYTAAQEFLELHNARRSKIRIERSEVEFAIRALSGVAALKATRLVLIEAEHVMRAQICLLRAIMSPIRRVPPEIIQEIFLLLTPSLDLRYPPHDPSPILKRSAHAPISIRVRHRTSDGLNHTTELLNMFAKHVHRFKRLDLESLPVDALNVLWQPSTKIRPAAQPRTNRQQCRIKNLLPMSQQSHLKSHHPPDASSILLSMDTAFEVRRGSLPVPGGGSDRWSSIGPQFSANPPADPLLLPRLRKARIVLFGKQHFLHLFEMPSLHTLIYEHCGHSFSEDDNQAPTIHLPCSIRRLRVLRIFVDGDRSPHPSINFSNMLSASPCLSVLSISIPHLNVDTFVTSLIPSEHRPPLGQKLATVCLQGSRFNNREDVDKMLQFRFEPQTENVTCMRSFALFRPEPRPFREQMIQSCVGFRRMGWAVKVKDGVHDCTCDDESDDSEVELTVAYIEYLNGMFSLV</sequence>
<accession>A0AAD6WY82</accession>